<dbReference type="PROSITE" id="PS50011">
    <property type="entry name" value="PROTEIN_KINASE_DOM"/>
    <property type="match status" value="1"/>
</dbReference>
<feature type="transmembrane region" description="Helical" evidence="21">
    <location>
        <begin position="847"/>
        <end position="866"/>
    </location>
</feature>
<evidence type="ECO:0000256" key="8">
    <source>
        <dbReference type="ARBA" id="ARBA00022692"/>
    </source>
</evidence>
<evidence type="ECO:0000256" key="12">
    <source>
        <dbReference type="ARBA" id="ARBA00022777"/>
    </source>
</evidence>
<dbReference type="PRINTS" id="PR00019">
    <property type="entry name" value="LEURICHRPT"/>
</dbReference>
<evidence type="ECO:0000256" key="13">
    <source>
        <dbReference type="ARBA" id="ARBA00022840"/>
    </source>
</evidence>
<comment type="catalytic activity">
    <reaction evidence="17">
        <text>L-threonyl-[protein] + ATP = O-phospho-L-threonyl-[protein] + ADP + H(+)</text>
        <dbReference type="Rhea" id="RHEA:46608"/>
        <dbReference type="Rhea" id="RHEA-COMP:11060"/>
        <dbReference type="Rhea" id="RHEA-COMP:11605"/>
        <dbReference type="ChEBI" id="CHEBI:15378"/>
        <dbReference type="ChEBI" id="CHEBI:30013"/>
        <dbReference type="ChEBI" id="CHEBI:30616"/>
        <dbReference type="ChEBI" id="CHEBI:61977"/>
        <dbReference type="ChEBI" id="CHEBI:456216"/>
        <dbReference type="EC" id="2.7.11.1"/>
    </reaction>
</comment>
<keyword evidence="11 19" id="KW-0547">Nucleotide-binding</keyword>
<evidence type="ECO:0000256" key="15">
    <source>
        <dbReference type="ARBA" id="ARBA00023136"/>
    </source>
</evidence>
<dbReference type="FunFam" id="3.80.10.10:FF:000095">
    <property type="entry name" value="LRR receptor-like serine/threonine-protein kinase GSO1"/>
    <property type="match status" value="2"/>
</dbReference>
<keyword evidence="9 22" id="KW-0732">Signal</keyword>
<reference evidence="24" key="2">
    <citation type="journal article" date="2023" name="Int. J. Mol. Sci.">
        <title>De Novo Assembly and Annotation of 11 Diverse Shrub Willow (Salix) Genomes Reveals Novel Gene Organization in Sex-Linked Regions.</title>
        <authorList>
            <person name="Hyden B."/>
            <person name="Feng K."/>
            <person name="Yates T.B."/>
            <person name="Jawdy S."/>
            <person name="Cereghino C."/>
            <person name="Smart L.B."/>
            <person name="Muchero W."/>
        </authorList>
    </citation>
    <scope>NUCLEOTIDE SEQUENCE</scope>
    <source>
        <tissue evidence="24">Shoot tip</tissue>
    </source>
</reference>
<keyword evidence="14 21" id="KW-1133">Transmembrane helix</keyword>
<dbReference type="Gene3D" id="3.30.200.20">
    <property type="entry name" value="Phosphorylase Kinase, domain 1"/>
    <property type="match status" value="1"/>
</dbReference>
<dbReference type="GO" id="GO:0005524">
    <property type="term" value="F:ATP binding"/>
    <property type="evidence" value="ECO:0007669"/>
    <property type="project" value="UniProtKB-UniRule"/>
</dbReference>
<keyword evidence="24" id="KW-0675">Receptor</keyword>
<feature type="transmembrane region" description="Helical" evidence="21">
    <location>
        <begin position="729"/>
        <end position="753"/>
    </location>
</feature>
<feature type="chain" id="PRO_5040139129" description="non-specific serine/threonine protein kinase" evidence="22">
    <location>
        <begin position="26"/>
        <end position="1036"/>
    </location>
</feature>
<dbReference type="InterPro" id="IPR017441">
    <property type="entry name" value="Protein_kinase_ATP_BS"/>
</dbReference>
<keyword evidence="25" id="KW-1185">Reference proteome</keyword>
<evidence type="ECO:0000313" key="25">
    <source>
        <dbReference type="Proteomes" id="UP001151532"/>
    </source>
</evidence>
<feature type="domain" description="Protein kinase" evidence="23">
    <location>
        <begin position="791"/>
        <end position="1036"/>
    </location>
</feature>
<feature type="region of interest" description="Disordered" evidence="20">
    <location>
        <begin position="701"/>
        <end position="722"/>
    </location>
</feature>
<dbReference type="Proteomes" id="UP001151532">
    <property type="component" value="Chromosome 14"/>
</dbReference>
<evidence type="ECO:0000256" key="22">
    <source>
        <dbReference type="SAM" id="SignalP"/>
    </source>
</evidence>
<evidence type="ECO:0000259" key="23">
    <source>
        <dbReference type="PROSITE" id="PS50011"/>
    </source>
</evidence>
<evidence type="ECO:0000256" key="9">
    <source>
        <dbReference type="ARBA" id="ARBA00022729"/>
    </source>
</evidence>
<keyword evidence="7" id="KW-0808">Transferase</keyword>
<dbReference type="Pfam" id="PF00560">
    <property type="entry name" value="LRR_1"/>
    <property type="match status" value="7"/>
</dbReference>
<dbReference type="AlphaFoldDB" id="A0A9Q0SK37"/>
<dbReference type="GO" id="GO:0005886">
    <property type="term" value="C:plasma membrane"/>
    <property type="evidence" value="ECO:0007669"/>
    <property type="project" value="UniProtKB-SubCell"/>
</dbReference>
<sequence>MVAAAAAAAWFLFVGGLAVAFSAEALSLNNSASGALLSFKNSIFGDPSNLLSSWNLTTSPDYCTWYGVTCQKSSNTTRGVVVIALNLTGTSTARLSGTLPESIQNLPYLRTLVLSHNSFSGEIPAGSIAKLSFLEVLELQGNNFSGKIPQQISTDLHYLRFLNLSFNSFTGDIPATLIGFGKLRVIDLSNNRLTGEMQLVSSSKCLFLRHLKLSNNLLENSIPKDIGHCKNLRTLLLDGNILQGPIPAEIGQILELRVLDVSTNSLTQTIPKELGYCKKLSVLVLTNSNNFVGNNGGAGGSLDGFRLEFNAFEGGVPQEVVMLPSLQILWAPRANLDGRLPGNWSDSCSLRVLHLGQNSLRGVVPKGLVMCKNLTFLDLSSNFLTGDLPMQLQIPCMMYFNVSQNNISGPVPTFGKGSCDTSIISYGQDPNFLDVEDIQTACSHIPVWGSHTLLGSTAGADFVIVHDFSWNHFVGSLPLFSVGEELLVRKNRTSYRLLLSSNGFTGSLPGKLVSNCNDLLSFSVNLSTNHISGEIPDMLLNCLPIREFEAADNEISGFLAPSIGNLRMLQCFDLRRNRLSGSLPNELGNLKFLKSVLLGMNNLTGEIPPEFGQLSSLTVLDLSHNAVTGSIPVSLTSAKNLEIVLLNNNDLSGEIPPAFSIISSLVVLNVSFNNLSGHIPRLQHPIDCDWFRGNAFLDKCSDQSSNTPPGEVQPSHGDGKRRNHRKRSFLIAAVTSALAVLCVSLVVVLLGFYGKRKFWRISSLRGKVVVTFADAPAELTYDSVVRATGNFSIGNLIGTGGFGSTYKAELVPGYFIAVKRLSIGRFQGIQQFDAEIRTLGRIRHKNLVTLIGYYVAEAEMFLIYNYLSGGNLETFIHDRPDTNVQWPYGNGFNIVAWAKLLIKERRSSELFAPELWEAGPNENLLGMLKLASSCTVDSLSVRPSMKQDLEKLKQQFLKGSQASNTGGRWTPLSQLGIVHRRLFRYHSNSSQCMWDTGHHTYLEVTLPNRLETFNCDLRYTNGSMVQSSCPYRMVIV</sequence>
<evidence type="ECO:0000256" key="20">
    <source>
        <dbReference type="SAM" id="MobiDB-lite"/>
    </source>
</evidence>
<organism evidence="24 25">
    <name type="scientific">Salix purpurea</name>
    <name type="common">Purple osier willow</name>
    <dbReference type="NCBI Taxonomy" id="77065"/>
    <lineage>
        <taxon>Eukaryota</taxon>
        <taxon>Viridiplantae</taxon>
        <taxon>Streptophyta</taxon>
        <taxon>Embryophyta</taxon>
        <taxon>Tracheophyta</taxon>
        <taxon>Spermatophyta</taxon>
        <taxon>Magnoliopsida</taxon>
        <taxon>eudicotyledons</taxon>
        <taxon>Gunneridae</taxon>
        <taxon>Pentapetalae</taxon>
        <taxon>rosids</taxon>
        <taxon>fabids</taxon>
        <taxon>Malpighiales</taxon>
        <taxon>Salicaceae</taxon>
        <taxon>Saliceae</taxon>
        <taxon>Salix</taxon>
    </lineage>
</organism>
<dbReference type="EMBL" id="JAPFFK010000020">
    <property type="protein sequence ID" value="KAJ6680342.1"/>
    <property type="molecule type" value="Genomic_DNA"/>
</dbReference>
<dbReference type="InterPro" id="IPR011009">
    <property type="entry name" value="Kinase-like_dom_sf"/>
</dbReference>
<evidence type="ECO:0000256" key="18">
    <source>
        <dbReference type="ARBA" id="ARBA00048679"/>
    </source>
</evidence>
<evidence type="ECO:0000256" key="21">
    <source>
        <dbReference type="SAM" id="Phobius"/>
    </source>
</evidence>
<evidence type="ECO:0000256" key="6">
    <source>
        <dbReference type="ARBA" id="ARBA00022614"/>
    </source>
</evidence>
<evidence type="ECO:0000256" key="11">
    <source>
        <dbReference type="ARBA" id="ARBA00022741"/>
    </source>
</evidence>
<keyword evidence="12 24" id="KW-0418">Kinase</keyword>
<gene>
    <name evidence="24" type="ORF">OIU79_019953</name>
</gene>
<evidence type="ECO:0000256" key="17">
    <source>
        <dbReference type="ARBA" id="ARBA00047899"/>
    </source>
</evidence>
<reference evidence="24" key="1">
    <citation type="submission" date="2022-11" db="EMBL/GenBank/DDBJ databases">
        <authorList>
            <person name="Hyden B.L."/>
            <person name="Feng K."/>
            <person name="Yates T."/>
            <person name="Jawdy S."/>
            <person name="Smart L.B."/>
            <person name="Muchero W."/>
        </authorList>
    </citation>
    <scope>NUCLEOTIDE SEQUENCE</scope>
    <source>
        <tissue evidence="24">Shoot tip</tissue>
    </source>
</reference>
<dbReference type="EC" id="2.7.11.1" evidence="3"/>
<feature type="binding site" evidence="19">
    <location>
        <position position="819"/>
    </location>
    <ligand>
        <name>ATP</name>
        <dbReference type="ChEBI" id="CHEBI:30616"/>
    </ligand>
</feature>
<comment type="catalytic activity">
    <reaction evidence="18">
        <text>L-seryl-[protein] + ATP = O-phospho-L-seryl-[protein] + ADP + H(+)</text>
        <dbReference type="Rhea" id="RHEA:17989"/>
        <dbReference type="Rhea" id="RHEA-COMP:9863"/>
        <dbReference type="Rhea" id="RHEA-COMP:11604"/>
        <dbReference type="ChEBI" id="CHEBI:15378"/>
        <dbReference type="ChEBI" id="CHEBI:29999"/>
        <dbReference type="ChEBI" id="CHEBI:30616"/>
        <dbReference type="ChEBI" id="CHEBI:83421"/>
        <dbReference type="ChEBI" id="CHEBI:456216"/>
        <dbReference type="EC" id="2.7.11.1"/>
    </reaction>
</comment>
<dbReference type="PROSITE" id="PS00107">
    <property type="entry name" value="PROTEIN_KINASE_ATP"/>
    <property type="match status" value="1"/>
</dbReference>
<keyword evidence="5" id="KW-0723">Serine/threonine-protein kinase</keyword>
<evidence type="ECO:0000256" key="5">
    <source>
        <dbReference type="ARBA" id="ARBA00022527"/>
    </source>
</evidence>
<comment type="similarity">
    <text evidence="2">Belongs to the RLP family.</text>
</comment>
<dbReference type="PANTHER" id="PTHR48056">
    <property type="entry name" value="LRR RECEPTOR-LIKE SERINE/THREONINE-PROTEIN KINASE-RELATED"/>
    <property type="match status" value="1"/>
</dbReference>
<evidence type="ECO:0000256" key="10">
    <source>
        <dbReference type="ARBA" id="ARBA00022737"/>
    </source>
</evidence>
<dbReference type="GO" id="GO:0006950">
    <property type="term" value="P:response to stress"/>
    <property type="evidence" value="ECO:0007669"/>
    <property type="project" value="UniProtKB-ARBA"/>
</dbReference>
<evidence type="ECO:0000256" key="7">
    <source>
        <dbReference type="ARBA" id="ARBA00022679"/>
    </source>
</evidence>
<evidence type="ECO:0000256" key="2">
    <source>
        <dbReference type="ARBA" id="ARBA00009592"/>
    </source>
</evidence>
<dbReference type="InterPro" id="IPR050647">
    <property type="entry name" value="Plant_LRR-RLKs"/>
</dbReference>
<dbReference type="InterPro" id="IPR000719">
    <property type="entry name" value="Prot_kinase_dom"/>
</dbReference>
<dbReference type="Pfam" id="PF07714">
    <property type="entry name" value="PK_Tyr_Ser-Thr"/>
    <property type="match status" value="1"/>
</dbReference>
<dbReference type="InterPro" id="IPR001611">
    <property type="entry name" value="Leu-rich_rpt"/>
</dbReference>
<evidence type="ECO:0000256" key="14">
    <source>
        <dbReference type="ARBA" id="ARBA00022989"/>
    </source>
</evidence>
<dbReference type="SMART" id="SM00369">
    <property type="entry name" value="LRR_TYP"/>
    <property type="match status" value="7"/>
</dbReference>
<evidence type="ECO:0000256" key="3">
    <source>
        <dbReference type="ARBA" id="ARBA00012513"/>
    </source>
</evidence>
<keyword evidence="4" id="KW-1003">Cell membrane</keyword>
<dbReference type="InterPro" id="IPR003591">
    <property type="entry name" value="Leu-rich_rpt_typical-subtyp"/>
</dbReference>
<accession>A0A9Q0SK37</accession>
<proteinExistence type="inferred from homology"/>
<dbReference type="InterPro" id="IPR001245">
    <property type="entry name" value="Ser-Thr/Tyr_kinase_cat_dom"/>
</dbReference>
<keyword evidence="10" id="KW-0677">Repeat</keyword>
<dbReference type="SUPFAM" id="SSF56112">
    <property type="entry name" value="Protein kinase-like (PK-like)"/>
    <property type="match status" value="1"/>
</dbReference>
<feature type="signal peptide" evidence="22">
    <location>
        <begin position="1"/>
        <end position="25"/>
    </location>
</feature>
<dbReference type="Pfam" id="PF13855">
    <property type="entry name" value="LRR_8"/>
    <property type="match status" value="1"/>
</dbReference>
<evidence type="ECO:0000256" key="4">
    <source>
        <dbReference type="ARBA" id="ARBA00022475"/>
    </source>
</evidence>
<keyword evidence="6" id="KW-0433">Leucine-rich repeat</keyword>
<protein>
    <recommendedName>
        <fullName evidence="3">non-specific serine/threonine protein kinase</fullName>
        <ecNumber evidence="3">2.7.11.1</ecNumber>
    </recommendedName>
</protein>
<keyword evidence="8 21" id="KW-0812">Transmembrane</keyword>
<dbReference type="Pfam" id="PF08263">
    <property type="entry name" value="LRRNT_2"/>
    <property type="match status" value="1"/>
</dbReference>
<dbReference type="InterPro" id="IPR013210">
    <property type="entry name" value="LRR_N_plant-typ"/>
</dbReference>
<dbReference type="Gene3D" id="3.80.10.10">
    <property type="entry name" value="Ribonuclease Inhibitor"/>
    <property type="match status" value="4"/>
</dbReference>
<dbReference type="SUPFAM" id="SSF52058">
    <property type="entry name" value="L domain-like"/>
    <property type="match status" value="2"/>
</dbReference>
<evidence type="ECO:0000256" key="19">
    <source>
        <dbReference type="PROSITE-ProRule" id="PRU10141"/>
    </source>
</evidence>
<dbReference type="FunFam" id="3.80.10.10:FF:000275">
    <property type="entry name" value="Leucine-rich repeat receptor-like protein kinase"/>
    <property type="match status" value="1"/>
</dbReference>
<evidence type="ECO:0000313" key="24">
    <source>
        <dbReference type="EMBL" id="KAJ6680342.1"/>
    </source>
</evidence>
<dbReference type="FunFam" id="3.30.200.20:FF:000260">
    <property type="entry name" value="LRR receptor-like serine/threonine-protein kinase RPK2"/>
    <property type="match status" value="1"/>
</dbReference>
<keyword evidence="15 21" id="KW-0472">Membrane</keyword>
<keyword evidence="16" id="KW-0325">Glycoprotein</keyword>
<name>A0A9Q0SK37_SALPP</name>
<evidence type="ECO:0000256" key="1">
    <source>
        <dbReference type="ARBA" id="ARBA00004251"/>
    </source>
</evidence>
<evidence type="ECO:0000256" key="16">
    <source>
        <dbReference type="ARBA" id="ARBA00023180"/>
    </source>
</evidence>
<comment type="subcellular location">
    <subcellularLocation>
        <location evidence="1">Cell membrane</location>
        <topology evidence="1">Single-pass type I membrane protein</topology>
    </subcellularLocation>
</comment>
<dbReference type="PANTHER" id="PTHR48056:SF63">
    <property type="entry name" value="PROTEIN KINASE DOMAIN-CONTAINING PROTEIN"/>
    <property type="match status" value="1"/>
</dbReference>
<comment type="caution">
    <text evidence="24">The sequence shown here is derived from an EMBL/GenBank/DDBJ whole genome shotgun (WGS) entry which is preliminary data.</text>
</comment>
<dbReference type="OrthoDB" id="1896041at2759"/>
<keyword evidence="13 19" id="KW-0067">ATP-binding</keyword>
<dbReference type="InterPro" id="IPR032675">
    <property type="entry name" value="LRR_dom_sf"/>
</dbReference>
<dbReference type="GO" id="GO:0004674">
    <property type="term" value="F:protein serine/threonine kinase activity"/>
    <property type="evidence" value="ECO:0007669"/>
    <property type="project" value="UniProtKB-KW"/>
</dbReference>